<protein>
    <recommendedName>
        <fullName evidence="2">HIT domain-containing protein</fullName>
    </recommendedName>
</protein>
<dbReference type="Gene3D" id="3.30.428.10">
    <property type="entry name" value="HIT-like"/>
    <property type="match status" value="1"/>
</dbReference>
<evidence type="ECO:0000313" key="3">
    <source>
        <dbReference type="EMBL" id="TYB39373.1"/>
    </source>
</evidence>
<dbReference type="SUPFAM" id="SSF54197">
    <property type="entry name" value="HIT-like"/>
    <property type="match status" value="1"/>
</dbReference>
<gene>
    <name evidence="3" type="ORF">FXF69_40460</name>
</gene>
<evidence type="ECO:0000313" key="4">
    <source>
        <dbReference type="Proteomes" id="UP000323380"/>
    </source>
</evidence>
<evidence type="ECO:0000256" key="1">
    <source>
        <dbReference type="PROSITE-ProRule" id="PRU00464"/>
    </source>
</evidence>
<dbReference type="AlphaFoldDB" id="A0A5D0N4R2"/>
<evidence type="ECO:0000259" key="2">
    <source>
        <dbReference type="PROSITE" id="PS51084"/>
    </source>
</evidence>
<accession>A0A5D0N4R2</accession>
<reference evidence="3 4" key="1">
    <citation type="submission" date="2019-08" db="EMBL/GenBank/DDBJ databases">
        <title>Actinomadura sp. nov. CYP1-5 isolated from mountain soil.</title>
        <authorList>
            <person name="Songsumanus A."/>
            <person name="Kuncharoen N."/>
            <person name="Kudo T."/>
            <person name="Yuki M."/>
            <person name="Igarashi Y."/>
            <person name="Tanasupawat S."/>
        </authorList>
    </citation>
    <scope>NUCLEOTIDE SEQUENCE [LARGE SCALE GENOMIC DNA]</scope>
    <source>
        <strain evidence="3 4">JCM 14158</strain>
    </source>
</reference>
<organism evidence="3 4">
    <name type="scientific">Actinomadura chibensis</name>
    <dbReference type="NCBI Taxonomy" id="392828"/>
    <lineage>
        <taxon>Bacteria</taxon>
        <taxon>Bacillati</taxon>
        <taxon>Actinomycetota</taxon>
        <taxon>Actinomycetes</taxon>
        <taxon>Streptosporangiales</taxon>
        <taxon>Thermomonosporaceae</taxon>
        <taxon>Actinomadura</taxon>
    </lineage>
</organism>
<keyword evidence="4" id="KW-1185">Reference proteome</keyword>
<dbReference type="Proteomes" id="UP000323380">
    <property type="component" value="Unassembled WGS sequence"/>
</dbReference>
<dbReference type="STRING" id="1220554.GCA_001552135_04456"/>
<proteinExistence type="predicted"/>
<dbReference type="InterPro" id="IPR036265">
    <property type="entry name" value="HIT-like_sf"/>
</dbReference>
<name>A0A5D0N4R2_9ACTN</name>
<sequence>MVEPTPRHEPGHDCVLCPPLRFRFNEMADLPGEAGVVARDADFLLMPDVAPLAEGHLLLVTREHQQCAAAFAPPLWERALRWRDRVARLYRRAYGSDDLLLFEHGPASPQGGGACIDHAHWHFLPGAHGVRRAAEDRGLPGAPAGHAALRARFRAGRSYLLIEEDGVATVHPGDGVRSQFLRWAVTAAGRPGGAWRWQETFGLPASRRRFLLTLRSLRAAVEDEPLSGAPQSSDSHQ</sequence>
<dbReference type="InterPro" id="IPR011146">
    <property type="entry name" value="HIT-like"/>
</dbReference>
<feature type="domain" description="HIT" evidence="2">
    <location>
        <begin position="23"/>
        <end position="139"/>
    </location>
</feature>
<dbReference type="PROSITE" id="PS51084">
    <property type="entry name" value="HIT_2"/>
    <property type="match status" value="1"/>
</dbReference>
<comment type="caution">
    <text evidence="3">The sequence shown here is derived from an EMBL/GenBank/DDBJ whole genome shotgun (WGS) entry which is preliminary data.</text>
</comment>
<feature type="short sequence motif" description="Histidine triad motif" evidence="1">
    <location>
        <begin position="118"/>
        <end position="122"/>
    </location>
</feature>
<dbReference type="GO" id="GO:0003824">
    <property type="term" value="F:catalytic activity"/>
    <property type="evidence" value="ECO:0007669"/>
    <property type="project" value="InterPro"/>
</dbReference>
<dbReference type="EMBL" id="VSFG01000014">
    <property type="protein sequence ID" value="TYB39373.1"/>
    <property type="molecule type" value="Genomic_DNA"/>
</dbReference>
<dbReference type="RefSeq" id="WP_067894355.1">
    <property type="nucleotide sequence ID" value="NZ_VSFG01000014.1"/>
</dbReference>